<evidence type="ECO:0000313" key="2">
    <source>
        <dbReference type="EMBL" id="MFC5649206.1"/>
    </source>
</evidence>
<dbReference type="EMBL" id="JBHSOW010000030">
    <property type="protein sequence ID" value="MFC5649206.1"/>
    <property type="molecule type" value="Genomic_DNA"/>
</dbReference>
<name>A0ABW0VTN0_9BACL</name>
<evidence type="ECO:0000256" key="1">
    <source>
        <dbReference type="SAM" id="Phobius"/>
    </source>
</evidence>
<evidence type="ECO:0000313" key="3">
    <source>
        <dbReference type="Proteomes" id="UP001596047"/>
    </source>
</evidence>
<organism evidence="2 3">
    <name type="scientific">Paenibacillus solisilvae</name>
    <dbReference type="NCBI Taxonomy" id="2486751"/>
    <lineage>
        <taxon>Bacteria</taxon>
        <taxon>Bacillati</taxon>
        <taxon>Bacillota</taxon>
        <taxon>Bacilli</taxon>
        <taxon>Bacillales</taxon>
        <taxon>Paenibacillaceae</taxon>
        <taxon>Paenibacillus</taxon>
    </lineage>
</organism>
<comment type="caution">
    <text evidence="2">The sequence shown here is derived from an EMBL/GenBank/DDBJ whole genome shotgun (WGS) entry which is preliminary data.</text>
</comment>
<proteinExistence type="predicted"/>
<protein>
    <submittedName>
        <fullName evidence="2">Uncharacterized protein</fullName>
    </submittedName>
</protein>
<dbReference type="RefSeq" id="WP_379187703.1">
    <property type="nucleotide sequence ID" value="NZ_JBHSOW010000030.1"/>
</dbReference>
<dbReference type="Proteomes" id="UP001596047">
    <property type="component" value="Unassembled WGS sequence"/>
</dbReference>
<sequence>MVLLIVLIGLTAMITSDYLIGKREGPRPTRVKLVYGLLIIMILYHTVVNQEWLHWVTYYDAANAVLKPPSDALIKWFKPKG</sequence>
<reference evidence="3" key="1">
    <citation type="journal article" date="2019" name="Int. J. Syst. Evol. Microbiol.">
        <title>The Global Catalogue of Microorganisms (GCM) 10K type strain sequencing project: providing services to taxonomists for standard genome sequencing and annotation.</title>
        <authorList>
            <consortium name="The Broad Institute Genomics Platform"/>
            <consortium name="The Broad Institute Genome Sequencing Center for Infectious Disease"/>
            <person name="Wu L."/>
            <person name="Ma J."/>
        </authorList>
    </citation>
    <scope>NUCLEOTIDE SEQUENCE [LARGE SCALE GENOMIC DNA]</scope>
    <source>
        <strain evidence="3">CGMCC 1.3240</strain>
    </source>
</reference>
<keyword evidence="1" id="KW-0472">Membrane</keyword>
<keyword evidence="3" id="KW-1185">Reference proteome</keyword>
<accession>A0ABW0VTN0</accession>
<keyword evidence="1" id="KW-1133">Transmembrane helix</keyword>
<keyword evidence="1" id="KW-0812">Transmembrane</keyword>
<gene>
    <name evidence="2" type="ORF">ACFPYJ_08695</name>
</gene>
<feature type="transmembrane region" description="Helical" evidence="1">
    <location>
        <begin position="32"/>
        <end position="48"/>
    </location>
</feature>